<evidence type="ECO:0000313" key="3">
    <source>
        <dbReference type="Proteomes" id="UP000724874"/>
    </source>
</evidence>
<name>A0A9P5TNZ3_GYMJU</name>
<accession>A0A9P5TNZ3</accession>
<gene>
    <name evidence="2" type="ORF">CPB84DRAFT_1008882</name>
</gene>
<dbReference type="AlphaFoldDB" id="A0A9P5TNZ3"/>
<feature type="region of interest" description="Disordered" evidence="1">
    <location>
        <begin position="41"/>
        <end position="63"/>
    </location>
</feature>
<dbReference type="EMBL" id="JADNYJ010000045">
    <property type="protein sequence ID" value="KAF8900851.1"/>
    <property type="molecule type" value="Genomic_DNA"/>
</dbReference>
<proteinExistence type="predicted"/>
<protein>
    <submittedName>
        <fullName evidence="2">Uncharacterized protein</fullName>
    </submittedName>
</protein>
<evidence type="ECO:0000256" key="1">
    <source>
        <dbReference type="SAM" id="MobiDB-lite"/>
    </source>
</evidence>
<comment type="caution">
    <text evidence="2">The sequence shown here is derived from an EMBL/GenBank/DDBJ whole genome shotgun (WGS) entry which is preliminary data.</text>
</comment>
<keyword evidence="3" id="KW-1185">Reference proteome</keyword>
<dbReference type="Proteomes" id="UP000724874">
    <property type="component" value="Unassembled WGS sequence"/>
</dbReference>
<evidence type="ECO:0000313" key="2">
    <source>
        <dbReference type="EMBL" id="KAF8900851.1"/>
    </source>
</evidence>
<dbReference type="OrthoDB" id="3052743at2759"/>
<reference evidence="2" key="1">
    <citation type="submission" date="2020-11" db="EMBL/GenBank/DDBJ databases">
        <authorList>
            <consortium name="DOE Joint Genome Institute"/>
            <person name="Ahrendt S."/>
            <person name="Riley R."/>
            <person name="Andreopoulos W."/>
            <person name="LaButti K."/>
            <person name="Pangilinan J."/>
            <person name="Ruiz-duenas F.J."/>
            <person name="Barrasa J.M."/>
            <person name="Sanchez-Garcia M."/>
            <person name="Camarero S."/>
            <person name="Miyauchi S."/>
            <person name="Serrano A."/>
            <person name="Linde D."/>
            <person name="Babiker R."/>
            <person name="Drula E."/>
            <person name="Ayuso-Fernandez I."/>
            <person name="Pacheco R."/>
            <person name="Padilla G."/>
            <person name="Ferreira P."/>
            <person name="Barriuso J."/>
            <person name="Kellner H."/>
            <person name="Castanera R."/>
            <person name="Alfaro M."/>
            <person name="Ramirez L."/>
            <person name="Pisabarro A.G."/>
            <person name="Kuo A."/>
            <person name="Tritt A."/>
            <person name="Lipzen A."/>
            <person name="He G."/>
            <person name="Yan M."/>
            <person name="Ng V."/>
            <person name="Cullen D."/>
            <person name="Martin F."/>
            <person name="Rosso M.-N."/>
            <person name="Henrissat B."/>
            <person name="Hibbett D."/>
            <person name="Martinez A.T."/>
            <person name="Grigoriev I.V."/>
        </authorList>
    </citation>
    <scope>NUCLEOTIDE SEQUENCE</scope>
    <source>
        <strain evidence="2">AH 44721</strain>
    </source>
</reference>
<sequence length="192" mass="20748">MSAGCFSWCPVPRRPKKPSTRSIDKLRQNLLVAPQITDSPVDDRSIKATSVKKSSSNGSGAAPTTVQYATATGKEILTILESAAGIIPVPLLQEAIGVALKIIQEGSAVEQKVKDLQERVGHLMIVVVENVTKTEEDSKEVNVKVAKNIENDIQGLLGTLGTIKHDLTEISEQNRWVIASTKNSMRVHSKLA</sequence>
<feature type="compositionally biased region" description="Polar residues" evidence="1">
    <location>
        <begin position="47"/>
        <end position="63"/>
    </location>
</feature>
<organism evidence="2 3">
    <name type="scientific">Gymnopilus junonius</name>
    <name type="common">Spectacular rustgill mushroom</name>
    <name type="synonym">Gymnopilus spectabilis subsp. junonius</name>
    <dbReference type="NCBI Taxonomy" id="109634"/>
    <lineage>
        <taxon>Eukaryota</taxon>
        <taxon>Fungi</taxon>
        <taxon>Dikarya</taxon>
        <taxon>Basidiomycota</taxon>
        <taxon>Agaricomycotina</taxon>
        <taxon>Agaricomycetes</taxon>
        <taxon>Agaricomycetidae</taxon>
        <taxon>Agaricales</taxon>
        <taxon>Agaricineae</taxon>
        <taxon>Hymenogastraceae</taxon>
        <taxon>Gymnopilus</taxon>
    </lineage>
</organism>